<feature type="transmembrane region" description="Helical" evidence="2">
    <location>
        <begin position="491"/>
        <end position="517"/>
    </location>
</feature>
<sequence>MLDFLGGREMLRKSGIQCTFSEQPAQVTPISDVGGPLLSAVVISTAWLTIGLTALYYLFALEPKRSPRNDENATVNFVDAVVSRLGRRIASRPIFRRFHGKTGGKEVVARSILILCDLQTLVGLSLLIGGFFNLPRGISGYQFMLVVQTAWFAHVAQLTSLSVLCHTNHSIVAKWARILVTVVFTTLLIRAILPTIFFAWAYTPHFGEGFKTVDSLQHFPGGSASLPGTPALCFYDFPMGVRWHYESGALAWKFTDTPAYGSAVLSVVAIVLNLTARFLRLEGWLDRPVLFARRVISSKWKSLFASAAEGESQLQQIVAHIGLATLLTTRLLVDLVVSSLSDIFWIIVPNVYSTIALVRTRSAFTIQDTPWTFGQVLPGLLLVGASVVLLWAIISLYLRSNATSLPLSVPPQQYTDDGPSSEALPSTSSREENDEPLLAREATPIFERDYSNPVIVPWAAPAVALPSINIALFAAFYFRSLYDGQPNAASLLVRFLIPVLVGVPVCSYAFTLVSLGYQSFGSPERNAMAAYWGLMNAVWAGSGGLYALYLYLGSWQARHVLDYVILGFGGLVVLINVVAVVVASAGARRGVIQL</sequence>
<organism evidence="3 4">
    <name type="scientific">Immersiella caudata</name>
    <dbReference type="NCBI Taxonomy" id="314043"/>
    <lineage>
        <taxon>Eukaryota</taxon>
        <taxon>Fungi</taxon>
        <taxon>Dikarya</taxon>
        <taxon>Ascomycota</taxon>
        <taxon>Pezizomycotina</taxon>
        <taxon>Sordariomycetes</taxon>
        <taxon>Sordariomycetidae</taxon>
        <taxon>Sordariales</taxon>
        <taxon>Lasiosphaeriaceae</taxon>
        <taxon>Immersiella</taxon>
    </lineage>
</organism>
<feature type="transmembrane region" description="Helical" evidence="2">
    <location>
        <begin position="259"/>
        <end position="279"/>
    </location>
</feature>
<evidence type="ECO:0000256" key="2">
    <source>
        <dbReference type="SAM" id="Phobius"/>
    </source>
</evidence>
<protein>
    <submittedName>
        <fullName evidence="3">Uncharacterized protein</fullName>
    </submittedName>
</protein>
<accession>A0AA39WZE1</accession>
<keyword evidence="2" id="KW-0812">Transmembrane</keyword>
<feature type="region of interest" description="Disordered" evidence="1">
    <location>
        <begin position="409"/>
        <end position="435"/>
    </location>
</feature>
<dbReference type="Proteomes" id="UP001175000">
    <property type="component" value="Unassembled WGS sequence"/>
</dbReference>
<feature type="transmembrane region" description="Helical" evidence="2">
    <location>
        <begin position="563"/>
        <end position="587"/>
    </location>
</feature>
<gene>
    <name evidence="3" type="ORF">B0T14DRAFT_565681</name>
</gene>
<feature type="transmembrane region" description="Helical" evidence="2">
    <location>
        <begin position="458"/>
        <end position="479"/>
    </location>
</feature>
<feature type="transmembrane region" description="Helical" evidence="2">
    <location>
        <begin position="143"/>
        <end position="166"/>
    </location>
</feature>
<dbReference type="InterPro" id="IPR053018">
    <property type="entry name" value="Elsinochrome_Biosynth-Asso"/>
</dbReference>
<keyword evidence="2" id="KW-0472">Membrane</keyword>
<feature type="transmembrane region" description="Helical" evidence="2">
    <location>
        <begin position="37"/>
        <end position="59"/>
    </location>
</feature>
<feature type="transmembrane region" description="Helical" evidence="2">
    <location>
        <begin position="178"/>
        <end position="202"/>
    </location>
</feature>
<evidence type="ECO:0000256" key="1">
    <source>
        <dbReference type="SAM" id="MobiDB-lite"/>
    </source>
</evidence>
<evidence type="ECO:0000313" key="3">
    <source>
        <dbReference type="EMBL" id="KAK0624406.1"/>
    </source>
</evidence>
<feature type="transmembrane region" description="Helical" evidence="2">
    <location>
        <begin position="376"/>
        <end position="398"/>
    </location>
</feature>
<reference evidence="3" key="1">
    <citation type="submission" date="2023-06" db="EMBL/GenBank/DDBJ databases">
        <title>Genome-scale phylogeny and comparative genomics of the fungal order Sordariales.</title>
        <authorList>
            <consortium name="Lawrence Berkeley National Laboratory"/>
            <person name="Hensen N."/>
            <person name="Bonometti L."/>
            <person name="Westerberg I."/>
            <person name="Brannstrom I.O."/>
            <person name="Guillou S."/>
            <person name="Cros-Aarteil S."/>
            <person name="Calhoun S."/>
            <person name="Haridas S."/>
            <person name="Kuo A."/>
            <person name="Mondo S."/>
            <person name="Pangilinan J."/>
            <person name="Riley R."/>
            <person name="Labutti K."/>
            <person name="Andreopoulos B."/>
            <person name="Lipzen A."/>
            <person name="Chen C."/>
            <person name="Yanf M."/>
            <person name="Daum C."/>
            <person name="Ng V."/>
            <person name="Clum A."/>
            <person name="Steindorff A."/>
            <person name="Ohm R."/>
            <person name="Martin F."/>
            <person name="Silar P."/>
            <person name="Natvig D."/>
            <person name="Lalanne C."/>
            <person name="Gautier V."/>
            <person name="Ament-Velasquez S.L."/>
            <person name="Kruys A."/>
            <person name="Hutchinson M.I."/>
            <person name="Powell A.J."/>
            <person name="Barry K."/>
            <person name="Miller A.N."/>
            <person name="Grigoriev I.V."/>
            <person name="Debuchy R."/>
            <person name="Gladieux P."/>
            <person name="Thoren M.H."/>
            <person name="Johannesson H."/>
        </authorList>
    </citation>
    <scope>NUCLEOTIDE SEQUENCE</scope>
    <source>
        <strain evidence="3">CBS 606.72</strain>
    </source>
</reference>
<proteinExistence type="predicted"/>
<dbReference type="PANTHER" id="PTHR37577">
    <property type="entry name" value="INTEGRAL MEMBRANE PROTEIN"/>
    <property type="match status" value="1"/>
</dbReference>
<name>A0AA39WZE1_9PEZI</name>
<feature type="transmembrane region" description="Helical" evidence="2">
    <location>
        <begin position="107"/>
        <end position="131"/>
    </location>
</feature>
<feature type="transmembrane region" description="Helical" evidence="2">
    <location>
        <begin position="529"/>
        <end position="551"/>
    </location>
</feature>
<keyword evidence="2" id="KW-1133">Transmembrane helix</keyword>
<dbReference type="AlphaFoldDB" id="A0AA39WZE1"/>
<evidence type="ECO:0000313" key="4">
    <source>
        <dbReference type="Proteomes" id="UP001175000"/>
    </source>
</evidence>
<comment type="caution">
    <text evidence="3">The sequence shown here is derived from an EMBL/GenBank/DDBJ whole genome shotgun (WGS) entry which is preliminary data.</text>
</comment>
<dbReference type="PANTHER" id="PTHR37577:SF1">
    <property type="entry name" value="INTEGRAL MEMBRANE PROTEIN"/>
    <property type="match status" value="1"/>
</dbReference>
<keyword evidence="4" id="KW-1185">Reference proteome</keyword>
<dbReference type="EMBL" id="JAULSU010000003">
    <property type="protein sequence ID" value="KAK0624406.1"/>
    <property type="molecule type" value="Genomic_DNA"/>
</dbReference>